<dbReference type="AlphaFoldDB" id="A0A8S0PKX2"/>
<dbReference type="EMBL" id="CACTIH010000098">
    <property type="protein sequence ID" value="CAA2953826.1"/>
    <property type="molecule type" value="Genomic_DNA"/>
</dbReference>
<evidence type="ECO:0000256" key="1">
    <source>
        <dbReference type="SAM" id="MobiDB-lite"/>
    </source>
</evidence>
<reference evidence="2 3" key="1">
    <citation type="submission" date="2019-12" db="EMBL/GenBank/DDBJ databases">
        <authorList>
            <person name="Alioto T."/>
            <person name="Alioto T."/>
            <person name="Gomez Garrido J."/>
        </authorList>
    </citation>
    <scope>NUCLEOTIDE SEQUENCE [LARGE SCALE GENOMIC DNA]</scope>
</reference>
<keyword evidence="3" id="KW-1185">Reference proteome</keyword>
<protein>
    <submittedName>
        <fullName evidence="2">Uncharacterized protein</fullName>
    </submittedName>
</protein>
<evidence type="ECO:0000313" key="2">
    <source>
        <dbReference type="EMBL" id="CAA2953826.1"/>
    </source>
</evidence>
<organism evidence="2 3">
    <name type="scientific">Olea europaea subsp. europaea</name>
    <dbReference type="NCBI Taxonomy" id="158383"/>
    <lineage>
        <taxon>Eukaryota</taxon>
        <taxon>Viridiplantae</taxon>
        <taxon>Streptophyta</taxon>
        <taxon>Embryophyta</taxon>
        <taxon>Tracheophyta</taxon>
        <taxon>Spermatophyta</taxon>
        <taxon>Magnoliopsida</taxon>
        <taxon>eudicotyledons</taxon>
        <taxon>Gunneridae</taxon>
        <taxon>Pentapetalae</taxon>
        <taxon>asterids</taxon>
        <taxon>lamiids</taxon>
        <taxon>Lamiales</taxon>
        <taxon>Oleaceae</taxon>
        <taxon>Oleeae</taxon>
        <taxon>Olea</taxon>
    </lineage>
</organism>
<feature type="region of interest" description="Disordered" evidence="1">
    <location>
        <begin position="144"/>
        <end position="168"/>
    </location>
</feature>
<gene>
    <name evidence="2" type="ORF">OLEA9_A066274</name>
</gene>
<comment type="caution">
    <text evidence="2">The sequence shown here is derived from an EMBL/GenBank/DDBJ whole genome shotgun (WGS) entry which is preliminary data.</text>
</comment>
<accession>A0A8S0PKX2</accession>
<sequence length="418" mass="47419">MKAETWASCVRDTVTGMKHHVQTKSGTQAQEENIVCRLCLGWVQAMERRRAHFQAHRSSKDFEVIQGHEGSTVCRRYPGCRHTKAATCRGRVWDTSTRRQHRVQALSGTQGRMNAFKNFEALSGIRRQHSYGVLALARTQTHEGSNVGRPCKGRRHTKTAPCASSVSNAGTRRQHRVQVVLGMQVHEDSIVCRPCQGCRHIFRDTKVATFIRPCPGRVQLVVGTQTHCQAHEENTMCQPRQVRGRIFCHCQALLRTRWHHGVQVVSWTQVHFQAISSMQRQHGLNAMLGTRAHDVSNESGPFQGYKHMKAAQTQAHEGSTVYRRVRDVGIRRQNHVQMNTYAGCVRNAGERQGREHIFMDMKVAPFLKPCSGRVQALAETQTHFQAYKGSMVCMPYQGSKLIFWHSQALSGTRWQHGL</sequence>
<proteinExistence type="predicted"/>
<evidence type="ECO:0000313" key="3">
    <source>
        <dbReference type="Proteomes" id="UP000594638"/>
    </source>
</evidence>
<dbReference type="Proteomes" id="UP000594638">
    <property type="component" value="Unassembled WGS sequence"/>
</dbReference>
<dbReference type="Gramene" id="OE9A066274T1">
    <property type="protein sequence ID" value="OE9A066274C1"/>
    <property type="gene ID" value="OE9A066274"/>
</dbReference>
<name>A0A8S0PKX2_OLEEU</name>